<reference evidence="2 3" key="1">
    <citation type="submission" date="2017-05" db="EMBL/GenBank/DDBJ databases">
        <title>Complete genome sequence of Streptomyces sp. SCSIO 03032 revealed the diverse biosynthetic pathways for its bioactive secondary metabolites.</title>
        <authorList>
            <person name="Ma L."/>
            <person name="Zhu Y."/>
            <person name="Zhang W."/>
            <person name="Zhang G."/>
            <person name="Tian X."/>
            <person name="Zhang S."/>
            <person name="Zhang C."/>
        </authorList>
    </citation>
    <scope>NUCLEOTIDE SEQUENCE [LARGE SCALE GENOMIC DNA]</scope>
    <source>
        <strain evidence="2 3">SCSIO 03032</strain>
    </source>
</reference>
<keyword evidence="1" id="KW-0812">Transmembrane</keyword>
<feature type="transmembrane region" description="Helical" evidence="1">
    <location>
        <begin position="92"/>
        <end position="115"/>
    </location>
</feature>
<feature type="transmembrane region" description="Helical" evidence="1">
    <location>
        <begin position="12"/>
        <end position="42"/>
    </location>
</feature>
<protein>
    <recommendedName>
        <fullName evidence="4">Poxvirus protein I5</fullName>
    </recommendedName>
</protein>
<keyword evidence="1" id="KW-0472">Membrane</keyword>
<evidence type="ECO:0008006" key="4">
    <source>
        <dbReference type="Google" id="ProtNLM"/>
    </source>
</evidence>
<dbReference type="RefSeq" id="WP_086161134.1">
    <property type="nucleotide sequence ID" value="NZ_CP021121.1"/>
</dbReference>
<dbReference type="OrthoDB" id="4247891at2"/>
<dbReference type="KEGG" id="smao:CAG99_22870"/>
<evidence type="ECO:0000256" key="1">
    <source>
        <dbReference type="SAM" id="Phobius"/>
    </source>
</evidence>
<dbReference type="EMBL" id="CP021121">
    <property type="protein sequence ID" value="ARQ71292.1"/>
    <property type="molecule type" value="Genomic_DNA"/>
</dbReference>
<evidence type="ECO:0000313" key="3">
    <source>
        <dbReference type="Proteomes" id="UP000194218"/>
    </source>
</evidence>
<proteinExistence type="predicted"/>
<dbReference type="AlphaFoldDB" id="A0A1W7D2Q5"/>
<dbReference type="Proteomes" id="UP000194218">
    <property type="component" value="Chromosome"/>
</dbReference>
<feature type="transmembrane region" description="Helical" evidence="1">
    <location>
        <begin position="62"/>
        <end position="85"/>
    </location>
</feature>
<name>A0A1W7D2Q5_9ACTN</name>
<keyword evidence="3" id="KW-1185">Reference proteome</keyword>
<organism evidence="2 3">
    <name type="scientific">Streptomyces marincola</name>
    <dbReference type="NCBI Taxonomy" id="2878388"/>
    <lineage>
        <taxon>Bacteria</taxon>
        <taxon>Bacillati</taxon>
        <taxon>Actinomycetota</taxon>
        <taxon>Actinomycetes</taxon>
        <taxon>Kitasatosporales</taxon>
        <taxon>Streptomycetaceae</taxon>
        <taxon>Streptomyces</taxon>
    </lineage>
</organism>
<gene>
    <name evidence="2" type="ORF">CAG99_22870</name>
</gene>
<sequence>MRGKRWQTGFALFGEVVITGVVVALLTVPVVTALPALAAGAAHLRRHLNGDSVRMADLLRDFGAACRALWPAALALSAAALLLLWNLSLAEAAVIPGSGGLLVVMWLLIAAWGVLLLRTAAAWRPERPAAGTVSVAARRMGEDVSGSVLLAFACGMAVMLVWMLLPLALVAGGLLALAALAVEHRAAVRAEESEAAGADEGAGEAARG</sequence>
<evidence type="ECO:0000313" key="2">
    <source>
        <dbReference type="EMBL" id="ARQ71292.1"/>
    </source>
</evidence>
<keyword evidence="1" id="KW-1133">Transmembrane helix</keyword>
<feature type="transmembrane region" description="Helical" evidence="1">
    <location>
        <begin position="149"/>
        <end position="182"/>
    </location>
</feature>
<accession>A0A1W7D2Q5</accession>